<evidence type="ECO:0000256" key="2">
    <source>
        <dbReference type="ARBA" id="ARBA00010104"/>
    </source>
</evidence>
<dbReference type="SMART" id="SM00248">
    <property type="entry name" value="ANK"/>
    <property type="match status" value="4"/>
</dbReference>
<dbReference type="EC" id="2.3.1.225" evidence="12"/>
<evidence type="ECO:0000256" key="6">
    <source>
        <dbReference type="ARBA" id="ARBA00023043"/>
    </source>
</evidence>
<feature type="domain" description="Palmitoyltransferase DHHC" evidence="13">
    <location>
        <begin position="383"/>
        <end position="518"/>
    </location>
</feature>
<feature type="non-terminal residue" evidence="14">
    <location>
        <position position="1"/>
    </location>
</feature>
<comment type="domain">
    <text evidence="12">The DHHC domain is required for palmitoyltransferase activity.</text>
</comment>
<dbReference type="PROSITE" id="PS50297">
    <property type="entry name" value="ANK_REP_REGION"/>
    <property type="match status" value="3"/>
</dbReference>
<name>A0A0C3AGZ7_SERVB</name>
<evidence type="ECO:0000256" key="7">
    <source>
        <dbReference type="ARBA" id="ARBA00023136"/>
    </source>
</evidence>
<keyword evidence="7 12" id="KW-0472">Membrane</keyword>
<dbReference type="PROSITE" id="PS50216">
    <property type="entry name" value="DHHC"/>
    <property type="match status" value="1"/>
</dbReference>
<evidence type="ECO:0000256" key="12">
    <source>
        <dbReference type="RuleBase" id="RU079119"/>
    </source>
</evidence>
<dbReference type="InterPro" id="IPR036770">
    <property type="entry name" value="Ankyrin_rpt-contain_sf"/>
</dbReference>
<evidence type="ECO:0000256" key="1">
    <source>
        <dbReference type="ARBA" id="ARBA00004141"/>
    </source>
</evidence>
<comment type="subcellular location">
    <subcellularLocation>
        <location evidence="1">Membrane</location>
        <topology evidence="1">Multi-pass membrane protein</topology>
    </subcellularLocation>
</comment>
<keyword evidence="12" id="KW-0808">Transferase</keyword>
<evidence type="ECO:0000313" key="15">
    <source>
        <dbReference type="Proteomes" id="UP000054097"/>
    </source>
</evidence>
<sequence length="705" mass="77603">NIFSASQRGDLALVKSLIESGQASANERDPQNISPLHWAAINANLPICRYLLEQGAEVDVVGGELAATPLQWAARNGHLYVLHLLLAHNADPTLKDSQGYDSLQLTTHSSSVMSLLYMLQQPVSINSRDLQGHTPLMWAAYQGDAIPVDILLKHQADPLLQDEKGMTALHWGVVKANKSVIRRLVEAAPTLLHSRDETGKTPRELAQSLKSFTPFKKALEEGGWDEMGMPLKRPVLSDRNTKLAILVLPTFILGAIFKTFEIMPWWTAIPLAGAEFFGMHHVVSRVLLGSKHGNEANLTNSPYCAGIITGTMVWLGWAWFTRFVYNTPGSATANLVFAILFILCAYNFFRAITLDAGTCPTPAGEEEKKLVIENLTSEGRLNGQTFCVSCMAQKPLRSKHCRHCDRCVARHDHHCPWVWNCVGLGNHRQFIVFVSTLVLGIIAFDYLAYQSGPPPTTPGGPTDTGSSCILPDSICAATEFDSFLTSLLFWTNLQLPWTFLLLGTQIWQVCRQMTTYEVSNLGRYGWMGGRGTSLNTQMGALAGVHPLSEEGMASAAHGGHGHAHGHSHGGGIAAKLSSGRMGFLMKLMGLDRFTQTRDREGLVKLAARNRNPFDLGCVGNCQDFWSTGREVGVDYERLYEVPQEGFREAKRRRRERMEEEGLLADEGGARKGFMRRMSIGGWGAMLGRGGGGREGYAPVRMDENV</sequence>
<dbReference type="SUPFAM" id="SSF48403">
    <property type="entry name" value="Ankyrin repeat"/>
    <property type="match status" value="1"/>
</dbReference>
<feature type="repeat" description="ANK" evidence="11">
    <location>
        <begin position="65"/>
        <end position="97"/>
    </location>
</feature>
<evidence type="ECO:0000256" key="3">
    <source>
        <dbReference type="ARBA" id="ARBA00022692"/>
    </source>
</evidence>
<dbReference type="Proteomes" id="UP000054097">
    <property type="component" value="Unassembled WGS sequence"/>
</dbReference>
<keyword evidence="12" id="KW-0012">Acyltransferase</keyword>
<evidence type="ECO:0000256" key="5">
    <source>
        <dbReference type="ARBA" id="ARBA00022989"/>
    </source>
</evidence>
<comment type="catalytic activity">
    <reaction evidence="10 12">
        <text>L-cysteinyl-[protein] + hexadecanoyl-CoA = S-hexadecanoyl-L-cysteinyl-[protein] + CoA</text>
        <dbReference type="Rhea" id="RHEA:36683"/>
        <dbReference type="Rhea" id="RHEA-COMP:10131"/>
        <dbReference type="Rhea" id="RHEA-COMP:11032"/>
        <dbReference type="ChEBI" id="CHEBI:29950"/>
        <dbReference type="ChEBI" id="CHEBI:57287"/>
        <dbReference type="ChEBI" id="CHEBI:57379"/>
        <dbReference type="ChEBI" id="CHEBI:74151"/>
        <dbReference type="EC" id="2.3.1.225"/>
    </reaction>
</comment>
<reference evidence="15" key="2">
    <citation type="submission" date="2015-01" db="EMBL/GenBank/DDBJ databases">
        <title>Evolutionary Origins and Diversification of the Mycorrhizal Mutualists.</title>
        <authorList>
            <consortium name="DOE Joint Genome Institute"/>
            <consortium name="Mycorrhizal Genomics Consortium"/>
            <person name="Kohler A."/>
            <person name="Kuo A."/>
            <person name="Nagy L.G."/>
            <person name="Floudas D."/>
            <person name="Copeland A."/>
            <person name="Barry K.W."/>
            <person name="Cichocki N."/>
            <person name="Veneault-Fourrey C."/>
            <person name="LaButti K."/>
            <person name="Lindquist E.A."/>
            <person name="Lipzen A."/>
            <person name="Lundell T."/>
            <person name="Morin E."/>
            <person name="Murat C."/>
            <person name="Riley R."/>
            <person name="Ohm R."/>
            <person name="Sun H."/>
            <person name="Tunlid A."/>
            <person name="Henrissat B."/>
            <person name="Grigoriev I.V."/>
            <person name="Hibbett D.S."/>
            <person name="Martin F."/>
        </authorList>
    </citation>
    <scope>NUCLEOTIDE SEQUENCE [LARGE SCALE GENOMIC DNA]</scope>
    <source>
        <strain evidence="15">MAFF 305830</strain>
    </source>
</reference>
<dbReference type="Gene3D" id="1.25.40.20">
    <property type="entry name" value="Ankyrin repeat-containing domain"/>
    <property type="match status" value="1"/>
</dbReference>
<evidence type="ECO:0000256" key="10">
    <source>
        <dbReference type="ARBA" id="ARBA00048048"/>
    </source>
</evidence>
<keyword evidence="4" id="KW-0677">Repeat</keyword>
<dbReference type="STRING" id="933852.A0A0C3AGZ7"/>
<dbReference type="Pfam" id="PF12796">
    <property type="entry name" value="Ank_2"/>
    <property type="match status" value="2"/>
</dbReference>
<proteinExistence type="inferred from homology"/>
<comment type="similarity">
    <text evidence="2">Belongs to the DHHC palmitoyltransferase family. AKR/ZDHHC17 subfamily.</text>
</comment>
<gene>
    <name evidence="14" type="ORF">M408DRAFT_76753</name>
</gene>
<feature type="transmembrane region" description="Helical" evidence="12">
    <location>
        <begin position="266"/>
        <end position="288"/>
    </location>
</feature>
<dbReference type="GO" id="GO:0016020">
    <property type="term" value="C:membrane"/>
    <property type="evidence" value="ECO:0007669"/>
    <property type="project" value="UniProtKB-SubCell"/>
</dbReference>
<feature type="transmembrane region" description="Helical" evidence="12">
    <location>
        <begin position="243"/>
        <end position="260"/>
    </location>
</feature>
<evidence type="ECO:0000256" key="9">
    <source>
        <dbReference type="ARBA" id="ARBA00023288"/>
    </source>
</evidence>
<keyword evidence="6 11" id="KW-0040">ANK repeat</keyword>
<feature type="repeat" description="ANK" evidence="11">
    <location>
        <begin position="31"/>
        <end position="63"/>
    </location>
</feature>
<evidence type="ECO:0000256" key="11">
    <source>
        <dbReference type="PROSITE-ProRule" id="PRU00023"/>
    </source>
</evidence>
<evidence type="ECO:0000256" key="8">
    <source>
        <dbReference type="ARBA" id="ARBA00023139"/>
    </source>
</evidence>
<dbReference type="InterPro" id="IPR002110">
    <property type="entry name" value="Ankyrin_rpt"/>
</dbReference>
<evidence type="ECO:0000256" key="4">
    <source>
        <dbReference type="ARBA" id="ARBA00022737"/>
    </source>
</evidence>
<keyword evidence="9" id="KW-0449">Lipoprotein</keyword>
<dbReference type="PROSITE" id="PS50088">
    <property type="entry name" value="ANK_REPEAT"/>
    <property type="match status" value="3"/>
</dbReference>
<keyword evidence="8" id="KW-0564">Palmitate</keyword>
<protein>
    <recommendedName>
        <fullName evidence="12">Palmitoyltransferase</fullName>
        <ecNumber evidence="12">2.3.1.225</ecNumber>
    </recommendedName>
</protein>
<accession>A0A0C3AGZ7</accession>
<evidence type="ECO:0000259" key="13">
    <source>
        <dbReference type="Pfam" id="PF01529"/>
    </source>
</evidence>
<dbReference type="AlphaFoldDB" id="A0A0C3AGZ7"/>
<dbReference type="OrthoDB" id="6781668at2759"/>
<evidence type="ECO:0000313" key="14">
    <source>
        <dbReference type="EMBL" id="KIM23930.1"/>
    </source>
</evidence>
<feature type="repeat" description="ANK" evidence="11">
    <location>
        <begin position="131"/>
        <end position="163"/>
    </location>
</feature>
<dbReference type="GO" id="GO:0019706">
    <property type="term" value="F:protein-cysteine S-palmitoyltransferase activity"/>
    <property type="evidence" value="ECO:0007669"/>
    <property type="project" value="UniProtKB-EC"/>
</dbReference>
<dbReference type="Pfam" id="PF01529">
    <property type="entry name" value="DHHC"/>
    <property type="match status" value="1"/>
</dbReference>
<dbReference type="PANTHER" id="PTHR24161">
    <property type="entry name" value="ANK_REP_REGION DOMAIN-CONTAINING PROTEIN-RELATED"/>
    <property type="match status" value="1"/>
</dbReference>
<keyword evidence="15" id="KW-1185">Reference proteome</keyword>
<organism evidence="14 15">
    <name type="scientific">Serendipita vermifera MAFF 305830</name>
    <dbReference type="NCBI Taxonomy" id="933852"/>
    <lineage>
        <taxon>Eukaryota</taxon>
        <taxon>Fungi</taxon>
        <taxon>Dikarya</taxon>
        <taxon>Basidiomycota</taxon>
        <taxon>Agaricomycotina</taxon>
        <taxon>Agaricomycetes</taxon>
        <taxon>Sebacinales</taxon>
        <taxon>Serendipitaceae</taxon>
        <taxon>Serendipita</taxon>
    </lineage>
</organism>
<reference evidence="14 15" key="1">
    <citation type="submission" date="2014-04" db="EMBL/GenBank/DDBJ databases">
        <authorList>
            <consortium name="DOE Joint Genome Institute"/>
            <person name="Kuo A."/>
            <person name="Zuccaro A."/>
            <person name="Kohler A."/>
            <person name="Nagy L.G."/>
            <person name="Floudas D."/>
            <person name="Copeland A."/>
            <person name="Barry K.W."/>
            <person name="Cichocki N."/>
            <person name="Veneault-Fourrey C."/>
            <person name="LaButti K."/>
            <person name="Lindquist E.A."/>
            <person name="Lipzen A."/>
            <person name="Lundell T."/>
            <person name="Morin E."/>
            <person name="Murat C."/>
            <person name="Sun H."/>
            <person name="Tunlid A."/>
            <person name="Henrissat B."/>
            <person name="Grigoriev I.V."/>
            <person name="Hibbett D.S."/>
            <person name="Martin F."/>
            <person name="Nordberg H.P."/>
            <person name="Cantor M.N."/>
            <person name="Hua S.X."/>
        </authorList>
    </citation>
    <scope>NUCLEOTIDE SEQUENCE [LARGE SCALE GENOMIC DNA]</scope>
    <source>
        <strain evidence="14 15">MAFF 305830</strain>
    </source>
</reference>
<dbReference type="InterPro" id="IPR001594">
    <property type="entry name" value="Palmitoyltrfase_DHHC"/>
</dbReference>
<dbReference type="PANTHER" id="PTHR24161:SF85">
    <property type="entry name" value="PALMITOYLTRANSFERASE HIP14"/>
    <property type="match status" value="1"/>
</dbReference>
<feature type="transmembrane region" description="Helical" evidence="12">
    <location>
        <begin position="332"/>
        <end position="349"/>
    </location>
</feature>
<dbReference type="HOGENOM" id="CLU_012510_1_0_1"/>
<feature type="transmembrane region" description="Helical" evidence="12">
    <location>
        <begin position="430"/>
        <end position="449"/>
    </location>
</feature>
<keyword evidence="3 12" id="KW-0812">Transmembrane</keyword>
<dbReference type="EMBL" id="KN824330">
    <property type="protein sequence ID" value="KIM23930.1"/>
    <property type="molecule type" value="Genomic_DNA"/>
</dbReference>
<feature type="transmembrane region" description="Helical" evidence="12">
    <location>
        <begin position="300"/>
        <end position="320"/>
    </location>
</feature>
<keyword evidence="5 12" id="KW-1133">Transmembrane helix</keyword>